<keyword evidence="4" id="KW-1185">Reference proteome</keyword>
<dbReference type="Gene3D" id="1.10.10.10">
    <property type="entry name" value="Winged helix-like DNA-binding domain superfamily/Winged helix DNA-binding domain"/>
    <property type="match status" value="1"/>
</dbReference>
<dbReference type="Proteomes" id="UP001549920">
    <property type="component" value="Unassembled WGS sequence"/>
</dbReference>
<evidence type="ECO:0000259" key="2">
    <source>
        <dbReference type="Pfam" id="PF13518"/>
    </source>
</evidence>
<gene>
    <name evidence="3" type="ORF">ABMA27_016270</name>
</gene>
<comment type="subcellular location">
    <subcellularLocation>
        <location evidence="1">Nucleus</location>
    </subcellularLocation>
</comment>
<organism evidence="3 4">
    <name type="scientific">Loxostege sticticalis</name>
    <name type="common">Beet webworm moth</name>
    <dbReference type="NCBI Taxonomy" id="481309"/>
    <lineage>
        <taxon>Eukaryota</taxon>
        <taxon>Metazoa</taxon>
        <taxon>Ecdysozoa</taxon>
        <taxon>Arthropoda</taxon>
        <taxon>Hexapoda</taxon>
        <taxon>Insecta</taxon>
        <taxon>Pterygota</taxon>
        <taxon>Neoptera</taxon>
        <taxon>Endopterygota</taxon>
        <taxon>Lepidoptera</taxon>
        <taxon>Glossata</taxon>
        <taxon>Ditrysia</taxon>
        <taxon>Pyraloidea</taxon>
        <taxon>Crambidae</taxon>
        <taxon>Pyraustinae</taxon>
        <taxon>Loxostege</taxon>
    </lineage>
</organism>
<evidence type="ECO:0000256" key="1">
    <source>
        <dbReference type="ARBA" id="ARBA00004123"/>
    </source>
</evidence>
<evidence type="ECO:0000313" key="3">
    <source>
        <dbReference type="EMBL" id="KAL0884285.1"/>
    </source>
</evidence>
<dbReference type="EMBL" id="JBEUOH010000008">
    <property type="protein sequence ID" value="KAL0884285.1"/>
    <property type="molecule type" value="Genomic_DNA"/>
</dbReference>
<evidence type="ECO:0000313" key="4">
    <source>
        <dbReference type="Proteomes" id="UP001549920"/>
    </source>
</evidence>
<accession>A0ABR3I659</accession>
<sequence length="201" mass="23601">MPAPLRREQREQIIALKRSGYKVTEIERWTGVSRKCIYFWLRRWEESGDISAHHRAVYQRATTAEQDAAIVAAHEANPFKPTRETSSEYSICHVCVSVCLSVRISQPLFSETIRATLLKLSKWMYYVNRIKIFAQKRENNNIFWGSPYLELKLKKNFFIICGVSIDRSSKMILRFLTSFFSNLNSLRERRFQSGKMCVPHL</sequence>
<dbReference type="SUPFAM" id="SSF46689">
    <property type="entry name" value="Homeodomain-like"/>
    <property type="match status" value="1"/>
</dbReference>
<dbReference type="InterPro" id="IPR036388">
    <property type="entry name" value="WH-like_DNA-bd_sf"/>
</dbReference>
<feature type="domain" description="Insertion element IS150 protein InsJ-like helix-turn-helix" evidence="2">
    <location>
        <begin position="9"/>
        <end position="49"/>
    </location>
</feature>
<name>A0ABR3I659_LOXSC</name>
<dbReference type="Pfam" id="PF13518">
    <property type="entry name" value="HTH_28"/>
    <property type="match status" value="1"/>
</dbReference>
<proteinExistence type="predicted"/>
<dbReference type="InterPro" id="IPR009057">
    <property type="entry name" value="Homeodomain-like_sf"/>
</dbReference>
<reference evidence="3 4" key="1">
    <citation type="submission" date="2024-06" db="EMBL/GenBank/DDBJ databases">
        <title>A chromosome-level genome assembly of beet webworm, Loxostege sticticalis.</title>
        <authorList>
            <person name="Zhang Y."/>
        </authorList>
    </citation>
    <scope>NUCLEOTIDE SEQUENCE [LARGE SCALE GENOMIC DNA]</scope>
    <source>
        <strain evidence="3">AQ026</strain>
        <tissue evidence="3">Whole body</tissue>
    </source>
</reference>
<protein>
    <recommendedName>
        <fullName evidence="2">Insertion element IS150 protein InsJ-like helix-turn-helix domain-containing protein</fullName>
    </recommendedName>
</protein>
<comment type="caution">
    <text evidence="3">The sequence shown here is derived from an EMBL/GenBank/DDBJ whole genome shotgun (WGS) entry which is preliminary data.</text>
</comment>
<dbReference type="InterPro" id="IPR055247">
    <property type="entry name" value="InsJ-like_HTH"/>
</dbReference>